<evidence type="ECO:0000313" key="4">
    <source>
        <dbReference type="EMBL" id="RMJ03385.1"/>
    </source>
</evidence>
<feature type="active site" description="Proton donor" evidence="1">
    <location>
        <position position="86"/>
    </location>
</feature>
<dbReference type="Gene3D" id="3.20.20.70">
    <property type="entry name" value="Aldolase class I"/>
    <property type="match status" value="1"/>
</dbReference>
<evidence type="ECO:0000256" key="2">
    <source>
        <dbReference type="PIRSR" id="PIRSR001359-3"/>
    </source>
</evidence>
<gene>
    <name evidence="4" type="ORF">CDV36_015086</name>
</gene>
<feature type="binding site" evidence="2">
    <location>
        <position position="87"/>
    </location>
    <ligand>
        <name>Zn(2+)</name>
        <dbReference type="ChEBI" id="CHEBI:29105"/>
        <label>1</label>
        <note>catalytic</note>
    </ligand>
</feature>
<comment type="caution">
    <text evidence="4">The sequence shown here is derived from an EMBL/GenBank/DDBJ whole genome shotgun (WGS) entry which is preliminary data.</text>
</comment>
<dbReference type="OrthoDB" id="2558351at2759"/>
<comment type="similarity">
    <text evidence="3">Belongs to the class II fructose-bisphosphate aldolase family.</text>
</comment>
<name>A0A3M2REM1_9HYPO</name>
<feature type="binding site" evidence="2">
    <location>
        <position position="108"/>
    </location>
    <ligand>
        <name>Zn(2+)</name>
        <dbReference type="ChEBI" id="CHEBI:29105"/>
        <label>2</label>
    </ligand>
</feature>
<reference evidence="4 5" key="1">
    <citation type="submission" date="2017-06" db="EMBL/GenBank/DDBJ databases">
        <title>Comparative genomic analysis of Ambrosia Fusariam Clade fungi.</title>
        <authorList>
            <person name="Stajich J.E."/>
            <person name="Carrillo J."/>
            <person name="Kijimoto T."/>
            <person name="Eskalen A."/>
            <person name="O'Donnell K."/>
            <person name="Kasson M."/>
        </authorList>
    </citation>
    <scope>NUCLEOTIDE SEQUENCE [LARGE SCALE GENOMIC DNA]</scope>
    <source>
        <strain evidence="4">UCR3666</strain>
    </source>
</reference>
<evidence type="ECO:0000313" key="5">
    <source>
        <dbReference type="Proteomes" id="UP000277212"/>
    </source>
</evidence>
<protein>
    <recommendedName>
        <fullName evidence="3">Fructose-bisphosphate aldolase</fullName>
        <shortName evidence="3">FBP aldolase</shortName>
        <ecNumber evidence="3">4.1.2.13</ecNumber>
    </recommendedName>
</protein>
<dbReference type="PIRSF" id="PIRSF001359">
    <property type="entry name" value="F_bP_aldolase_II"/>
    <property type="match status" value="1"/>
</dbReference>
<dbReference type="InterPro" id="IPR000771">
    <property type="entry name" value="FBA_II"/>
</dbReference>
<dbReference type="PANTHER" id="PTHR30304:SF0">
    <property type="entry name" value="D-TAGATOSE-1,6-BISPHOSPHATE ALDOLASE SUBUNIT GATY-RELATED"/>
    <property type="match status" value="1"/>
</dbReference>
<dbReference type="EC" id="4.1.2.13" evidence="3"/>
<accession>A0A3M2REM1</accession>
<feature type="binding site" evidence="2">
    <location>
        <position position="216"/>
    </location>
    <ligand>
        <name>Zn(2+)</name>
        <dbReference type="ChEBI" id="CHEBI:29105"/>
        <label>1</label>
        <note>catalytic</note>
    </ligand>
</feature>
<keyword evidence="5" id="KW-1185">Reference proteome</keyword>
<dbReference type="InterPro" id="IPR050246">
    <property type="entry name" value="Class_II_FBP_aldolase"/>
</dbReference>
<dbReference type="GO" id="GO:0008270">
    <property type="term" value="F:zinc ion binding"/>
    <property type="evidence" value="ECO:0007669"/>
    <property type="project" value="UniProtKB-UniRule"/>
</dbReference>
<keyword evidence="3" id="KW-0456">Lyase</keyword>
<dbReference type="SUPFAM" id="SSF51569">
    <property type="entry name" value="Aldolase"/>
    <property type="match status" value="1"/>
</dbReference>
<dbReference type="PANTHER" id="PTHR30304">
    <property type="entry name" value="D-TAGATOSE-1,6-BISPHOSPHATE ALDOLASE"/>
    <property type="match status" value="1"/>
</dbReference>
<dbReference type="Proteomes" id="UP000277212">
    <property type="component" value="Unassembled WGS sequence"/>
</dbReference>
<dbReference type="Pfam" id="PF01116">
    <property type="entry name" value="F_bP_aldolase"/>
    <property type="match status" value="1"/>
</dbReference>
<comment type="catalytic activity">
    <reaction evidence="3">
        <text>beta-D-fructose 1,6-bisphosphate = D-glyceraldehyde 3-phosphate + dihydroxyacetone phosphate</text>
        <dbReference type="Rhea" id="RHEA:14729"/>
        <dbReference type="ChEBI" id="CHEBI:32966"/>
        <dbReference type="ChEBI" id="CHEBI:57642"/>
        <dbReference type="ChEBI" id="CHEBI:59776"/>
        <dbReference type="EC" id="4.1.2.13"/>
    </reaction>
</comment>
<sequence>MPGKGLETNKTVQILHAAAAGKYGVLAAIAYNIEHILGFVKAAESRRSPLIIQLFPWAVKFSNGVLVHAASQAAKQANVPISVHLDHCQDEDLIKAACDLPFDSIMVDMSHYSKVENLARTKQLVAYCHAKGKATEAEPGRIEGGEDGISDTTDLSGLMTTCEETQAFVDAGVNFLAPAFGNVHGEYGPRGIALEWDRLERIHEIANGSGVSIVLHGVNNFPTDLIHKLIAAGITKINVNRDILSPYYKHLEERCNKIPFTQLLEEGVEVVANSMADHMDIVLSSGKA</sequence>
<comment type="function">
    <text evidence="3">Catalyzes the aldol condensation of dihydroxyacetone phosphate (DHAP or glycerone-phosphate) with glyceraldehyde 3-phosphate (G3P) to form fructose 1,6-bisphosphate (FBP) in gluconeogenesis and the reverse reaction in glycolysis.</text>
</comment>
<dbReference type="GO" id="GO:0006096">
    <property type="term" value="P:glycolytic process"/>
    <property type="evidence" value="ECO:0007669"/>
    <property type="project" value="UniProtKB-UniPathway"/>
</dbReference>
<keyword evidence="2 3" id="KW-0479">Metal-binding</keyword>
<comment type="cofactor">
    <cofactor evidence="2 3">
        <name>Zn(2+)</name>
        <dbReference type="ChEBI" id="CHEBI:29105"/>
    </cofactor>
    <text evidence="2 3">Binds 2 Zn(2+) ions per subunit. One is catalytic and the other provides a structural contribution.</text>
</comment>
<dbReference type="GO" id="GO:0004332">
    <property type="term" value="F:fructose-bisphosphate aldolase activity"/>
    <property type="evidence" value="ECO:0007669"/>
    <property type="project" value="UniProtKB-EC"/>
</dbReference>
<evidence type="ECO:0000256" key="3">
    <source>
        <dbReference type="RuleBase" id="RU366023"/>
    </source>
</evidence>
<keyword evidence="3" id="KW-0324">Glycolysis</keyword>
<proteinExistence type="inferred from homology"/>
<dbReference type="UniPathway" id="UPA00109">
    <property type="reaction ID" value="UER00183"/>
</dbReference>
<feature type="binding site" evidence="2">
    <location>
        <position position="138"/>
    </location>
    <ligand>
        <name>Zn(2+)</name>
        <dbReference type="ChEBI" id="CHEBI:29105"/>
        <label>2</label>
    </ligand>
</feature>
<dbReference type="EMBL" id="NKUJ01000529">
    <property type="protein sequence ID" value="RMJ03385.1"/>
    <property type="molecule type" value="Genomic_DNA"/>
</dbReference>
<evidence type="ECO:0000256" key="1">
    <source>
        <dbReference type="PIRSR" id="PIRSR001359-1"/>
    </source>
</evidence>
<dbReference type="STRING" id="2010991.A0A3M2REM1"/>
<organism evidence="4 5">
    <name type="scientific">Fusarium kuroshium</name>
    <dbReference type="NCBI Taxonomy" id="2010991"/>
    <lineage>
        <taxon>Eukaryota</taxon>
        <taxon>Fungi</taxon>
        <taxon>Dikarya</taxon>
        <taxon>Ascomycota</taxon>
        <taxon>Pezizomycotina</taxon>
        <taxon>Sordariomycetes</taxon>
        <taxon>Hypocreomycetidae</taxon>
        <taxon>Hypocreales</taxon>
        <taxon>Nectriaceae</taxon>
        <taxon>Fusarium</taxon>
        <taxon>Fusarium solani species complex</taxon>
    </lineage>
</organism>
<dbReference type="AlphaFoldDB" id="A0A3M2REM1"/>
<dbReference type="InterPro" id="IPR013785">
    <property type="entry name" value="Aldolase_TIM"/>
</dbReference>
<comment type="pathway">
    <text evidence="3">Carbohydrate degradation; glycolysis; D-glyceraldehyde 3-phosphate and glycerone phosphate from D-glucose: step 4/4.</text>
</comment>
<dbReference type="CDD" id="cd00947">
    <property type="entry name" value="TBP_aldolase_IIB"/>
    <property type="match status" value="1"/>
</dbReference>
<keyword evidence="2 3" id="KW-0862">Zinc</keyword>
<feature type="binding site" evidence="2">
    <location>
        <position position="184"/>
    </location>
    <ligand>
        <name>Zn(2+)</name>
        <dbReference type="ChEBI" id="CHEBI:29105"/>
        <label>1</label>
        <note>catalytic</note>
    </ligand>
</feature>